<evidence type="ECO:0000313" key="2">
    <source>
        <dbReference type="Proteomes" id="UP001497382"/>
    </source>
</evidence>
<protein>
    <submittedName>
        <fullName evidence="1">Uncharacterized protein</fullName>
    </submittedName>
</protein>
<feature type="non-terminal residue" evidence="1">
    <location>
        <position position="65"/>
    </location>
</feature>
<name>A0AAV1ZBT1_9ARAC</name>
<evidence type="ECO:0000313" key="1">
    <source>
        <dbReference type="EMBL" id="CAL1269191.1"/>
    </source>
</evidence>
<keyword evidence="2" id="KW-1185">Reference proteome</keyword>
<dbReference type="Proteomes" id="UP001497382">
    <property type="component" value="Unassembled WGS sequence"/>
</dbReference>
<reference evidence="1 2" key="1">
    <citation type="submission" date="2024-04" db="EMBL/GenBank/DDBJ databases">
        <authorList>
            <person name="Rising A."/>
            <person name="Reimegard J."/>
            <person name="Sonavane S."/>
            <person name="Akerstrom W."/>
            <person name="Nylinder S."/>
            <person name="Hedman E."/>
            <person name="Kallberg Y."/>
        </authorList>
    </citation>
    <scope>NUCLEOTIDE SEQUENCE [LARGE SCALE GENOMIC DNA]</scope>
</reference>
<organism evidence="1 2">
    <name type="scientific">Larinioides sclopetarius</name>
    <dbReference type="NCBI Taxonomy" id="280406"/>
    <lineage>
        <taxon>Eukaryota</taxon>
        <taxon>Metazoa</taxon>
        <taxon>Ecdysozoa</taxon>
        <taxon>Arthropoda</taxon>
        <taxon>Chelicerata</taxon>
        <taxon>Arachnida</taxon>
        <taxon>Araneae</taxon>
        <taxon>Araneomorphae</taxon>
        <taxon>Entelegynae</taxon>
        <taxon>Araneoidea</taxon>
        <taxon>Araneidae</taxon>
        <taxon>Larinioides</taxon>
    </lineage>
</organism>
<gene>
    <name evidence="1" type="ORF">LARSCL_LOCUS4612</name>
</gene>
<accession>A0AAV1ZBT1</accession>
<sequence length="65" mass="7556">MKGTSTNHGFQDGKKPCQCHRRQRHEICHEVDGYGYEISPGLQTKIRGFENCVKDIYESKTNKDR</sequence>
<comment type="caution">
    <text evidence="1">The sequence shown here is derived from an EMBL/GenBank/DDBJ whole genome shotgun (WGS) entry which is preliminary data.</text>
</comment>
<dbReference type="EMBL" id="CAXIEN010000039">
    <property type="protein sequence ID" value="CAL1269191.1"/>
    <property type="molecule type" value="Genomic_DNA"/>
</dbReference>
<dbReference type="AlphaFoldDB" id="A0AAV1ZBT1"/>
<proteinExistence type="predicted"/>